<dbReference type="Gene3D" id="3.90.1640.30">
    <property type="match status" value="1"/>
</dbReference>
<dbReference type="GO" id="GO:0006281">
    <property type="term" value="P:DNA repair"/>
    <property type="evidence" value="ECO:0007669"/>
    <property type="project" value="InterPro"/>
</dbReference>
<dbReference type="Pfam" id="PF02272">
    <property type="entry name" value="DHHA1"/>
    <property type="match status" value="1"/>
</dbReference>
<feature type="domain" description="RecJ OB" evidence="8">
    <location>
        <begin position="463"/>
        <end position="573"/>
    </location>
</feature>
<keyword evidence="4" id="KW-0378">Hydrolase</keyword>
<evidence type="ECO:0000256" key="4">
    <source>
        <dbReference type="ARBA" id="ARBA00022801"/>
    </source>
</evidence>
<dbReference type="PANTHER" id="PTHR30255">
    <property type="entry name" value="SINGLE-STRANDED-DNA-SPECIFIC EXONUCLEASE RECJ"/>
    <property type="match status" value="1"/>
</dbReference>
<keyword evidence="10" id="KW-1185">Reference proteome</keyword>
<dbReference type="Pfam" id="PF17768">
    <property type="entry name" value="RecJ_OB"/>
    <property type="match status" value="1"/>
</dbReference>
<dbReference type="AlphaFoldDB" id="A0A7K3WK15"/>
<evidence type="ECO:0000259" key="7">
    <source>
        <dbReference type="Pfam" id="PF02272"/>
    </source>
</evidence>
<gene>
    <name evidence="9" type="primary">recJ</name>
    <name evidence="9" type="ORF">G3O08_00525</name>
</gene>
<dbReference type="PANTHER" id="PTHR30255:SF2">
    <property type="entry name" value="SINGLE-STRANDED-DNA-SPECIFIC EXONUCLEASE RECJ"/>
    <property type="match status" value="1"/>
</dbReference>
<dbReference type="InterPro" id="IPR003156">
    <property type="entry name" value="DHHA1_dom"/>
</dbReference>
<dbReference type="Proteomes" id="UP000486602">
    <property type="component" value="Unassembled WGS sequence"/>
</dbReference>
<evidence type="ECO:0000256" key="1">
    <source>
        <dbReference type="ARBA" id="ARBA00005915"/>
    </source>
</evidence>
<organism evidence="9 10">
    <name type="scientific">Cryomorpha ignava</name>
    <dbReference type="NCBI Taxonomy" id="101383"/>
    <lineage>
        <taxon>Bacteria</taxon>
        <taxon>Pseudomonadati</taxon>
        <taxon>Bacteroidota</taxon>
        <taxon>Flavobacteriia</taxon>
        <taxon>Flavobacteriales</taxon>
        <taxon>Cryomorphaceae</taxon>
        <taxon>Cryomorpha</taxon>
    </lineage>
</organism>
<dbReference type="InterPro" id="IPR038763">
    <property type="entry name" value="DHH_sf"/>
</dbReference>
<dbReference type="InterPro" id="IPR001667">
    <property type="entry name" value="DDH_dom"/>
</dbReference>
<dbReference type="GO" id="GO:0008409">
    <property type="term" value="F:5'-3' exonuclease activity"/>
    <property type="evidence" value="ECO:0007669"/>
    <property type="project" value="InterPro"/>
</dbReference>
<evidence type="ECO:0000256" key="2">
    <source>
        <dbReference type="ARBA" id="ARBA00019841"/>
    </source>
</evidence>
<comment type="caution">
    <text evidence="9">The sequence shown here is derived from an EMBL/GenBank/DDBJ whole genome shotgun (WGS) entry which is preliminary data.</text>
</comment>
<comment type="similarity">
    <text evidence="1">Belongs to the RecJ family.</text>
</comment>
<dbReference type="GO" id="GO:0006310">
    <property type="term" value="P:DNA recombination"/>
    <property type="evidence" value="ECO:0007669"/>
    <property type="project" value="InterPro"/>
</dbReference>
<dbReference type="InterPro" id="IPR004610">
    <property type="entry name" value="RecJ"/>
</dbReference>
<dbReference type="InterPro" id="IPR051673">
    <property type="entry name" value="SSDNA_exonuclease_RecJ"/>
</dbReference>
<keyword evidence="5 9" id="KW-0269">Exonuclease</keyword>
<dbReference type="RefSeq" id="WP_163282707.1">
    <property type="nucleotide sequence ID" value="NZ_JAAGVY010000001.1"/>
</dbReference>
<evidence type="ECO:0000259" key="8">
    <source>
        <dbReference type="Pfam" id="PF17768"/>
    </source>
</evidence>
<evidence type="ECO:0000256" key="5">
    <source>
        <dbReference type="ARBA" id="ARBA00022839"/>
    </source>
</evidence>
<dbReference type="EMBL" id="JAAGVY010000001">
    <property type="protein sequence ID" value="NEN21987.1"/>
    <property type="molecule type" value="Genomic_DNA"/>
</dbReference>
<dbReference type="GO" id="GO:0003676">
    <property type="term" value="F:nucleic acid binding"/>
    <property type="evidence" value="ECO:0007669"/>
    <property type="project" value="InterPro"/>
</dbReference>
<evidence type="ECO:0000313" key="10">
    <source>
        <dbReference type="Proteomes" id="UP000486602"/>
    </source>
</evidence>
<protein>
    <recommendedName>
        <fullName evidence="2">Single-stranded-DNA-specific exonuclease RecJ</fullName>
    </recommendedName>
</protein>
<sequence length="576" mass="63996">MSNLIASKLKWVVAPKPEQNTINKLIEEIENLHPVVAQLLVQRGLNSFNIVRDFFKSDLKTINSFGELKDCEKGADRLHNAIKSDQKILIYGDYDVDGSTSVSMMVLFLKSIGADVSYYIPDRYAEGYGVSSQGIDYALSGNYDLMITVDCGINAVTHLERATAGGIDVIICDHHIPGRAMPKVFAIVNPQQSDCTFQGKELCGCGVALMLLRSLSRKLNKPDEWKKYLDLAAIATCCDIVPLTGINRLIVSAGVIQINNNRSLGIRALLKTAGYEGDLNVGDVVFKIGPRINAAGRLDHAKLAVELLTATELDRALELASEIESLNLKRRKLDTEITESALAQMHEADPDLERKATIVHSRDWHKGVIGIVASRLIEQCYRPTIVLTNVEGMLTGSARSIEGIHLYDALATCKEHLEKFGGHSAAAGLTLKAESLEAFAEAFENAIAIHVPGERSEPQLNIDCEFDFSDWYNDKFTGFFTQLNRCRPYGPFNMPPIFATGQCKARFPKIVGKEHLKFEVYQEHDPERKIPVIAFRMARLFDDLASGKTFKLAYNIEEQVWKGRHSIQLVAKDLII</sequence>
<feature type="domain" description="DHHA1" evidence="7">
    <location>
        <begin position="361"/>
        <end position="447"/>
    </location>
</feature>
<evidence type="ECO:0000256" key="3">
    <source>
        <dbReference type="ARBA" id="ARBA00022722"/>
    </source>
</evidence>
<evidence type="ECO:0000259" key="6">
    <source>
        <dbReference type="Pfam" id="PF01368"/>
    </source>
</evidence>
<evidence type="ECO:0000313" key="9">
    <source>
        <dbReference type="EMBL" id="NEN21987.1"/>
    </source>
</evidence>
<feature type="domain" description="DDH" evidence="6">
    <location>
        <begin position="87"/>
        <end position="236"/>
    </location>
</feature>
<proteinExistence type="inferred from homology"/>
<dbReference type="Pfam" id="PF01368">
    <property type="entry name" value="DHH"/>
    <property type="match status" value="1"/>
</dbReference>
<reference evidence="9 10" key="1">
    <citation type="submission" date="2020-02" db="EMBL/GenBank/DDBJ databases">
        <title>Out from the shadows clarifying the taxonomy of the family Cryomorphaceae and related taxa by utilizing the GTDB taxonomic framework.</title>
        <authorList>
            <person name="Bowman J.P."/>
        </authorList>
    </citation>
    <scope>NUCLEOTIDE SEQUENCE [LARGE SCALE GENOMIC DNA]</scope>
    <source>
        <strain evidence="9 10">QSSC 1-22</strain>
    </source>
</reference>
<dbReference type="Gene3D" id="3.10.310.30">
    <property type="match status" value="1"/>
</dbReference>
<dbReference type="InterPro" id="IPR041122">
    <property type="entry name" value="RecJ_OB"/>
</dbReference>
<dbReference type="NCBIfam" id="TIGR00644">
    <property type="entry name" value="recJ"/>
    <property type="match status" value="1"/>
</dbReference>
<accession>A0A7K3WK15</accession>
<dbReference type="SUPFAM" id="SSF64182">
    <property type="entry name" value="DHH phosphoesterases"/>
    <property type="match status" value="1"/>
</dbReference>
<name>A0A7K3WK15_9FLAO</name>
<keyword evidence="3" id="KW-0540">Nuclease</keyword>